<feature type="transmembrane region" description="Helical" evidence="2">
    <location>
        <begin position="78"/>
        <end position="103"/>
    </location>
</feature>
<dbReference type="EMBL" id="CATQJL010000001">
    <property type="protein sequence ID" value="CAJ0589186.1"/>
    <property type="molecule type" value="Genomic_DNA"/>
</dbReference>
<evidence type="ECO:0000256" key="2">
    <source>
        <dbReference type="SAM" id="Phobius"/>
    </source>
</evidence>
<evidence type="ECO:0000313" key="4">
    <source>
        <dbReference type="Proteomes" id="UP001176961"/>
    </source>
</evidence>
<protein>
    <submittedName>
        <fullName evidence="3">Uncharacterized protein</fullName>
    </submittedName>
</protein>
<proteinExistence type="predicted"/>
<organism evidence="3 4">
    <name type="scientific">Cylicocyclus nassatus</name>
    <name type="common">Nematode worm</name>
    <dbReference type="NCBI Taxonomy" id="53992"/>
    <lineage>
        <taxon>Eukaryota</taxon>
        <taxon>Metazoa</taxon>
        <taxon>Ecdysozoa</taxon>
        <taxon>Nematoda</taxon>
        <taxon>Chromadorea</taxon>
        <taxon>Rhabditida</taxon>
        <taxon>Rhabditina</taxon>
        <taxon>Rhabditomorpha</taxon>
        <taxon>Strongyloidea</taxon>
        <taxon>Strongylidae</taxon>
        <taxon>Cylicocyclus</taxon>
    </lineage>
</organism>
<sequence length="173" mass="18889">MLLFCIRGKDTRENCAAIFRTTVSVKKRHTMKNDYASDINNGVDSTIKGIADVSSNDTKQARPPINEYRSHFTNFQTIVLRVAIGGGFAIVFVIIFTLLYYCFSRGSKKKFPRKKSAKDNPEKHEAESSTSASTEPGETHEMITAASTATVTATTSASGYDLTATMTTGRASV</sequence>
<dbReference type="Proteomes" id="UP001176961">
    <property type="component" value="Unassembled WGS sequence"/>
</dbReference>
<name>A0AA36DL11_CYLNA</name>
<accession>A0AA36DL11</accession>
<dbReference type="AlphaFoldDB" id="A0AA36DL11"/>
<reference evidence="3" key="1">
    <citation type="submission" date="2023-07" db="EMBL/GenBank/DDBJ databases">
        <authorList>
            <consortium name="CYATHOMIX"/>
        </authorList>
    </citation>
    <scope>NUCLEOTIDE SEQUENCE</scope>
    <source>
        <strain evidence="3">N/A</strain>
    </source>
</reference>
<gene>
    <name evidence="3" type="ORF">CYNAS_LOCUS1169</name>
</gene>
<evidence type="ECO:0000256" key="1">
    <source>
        <dbReference type="SAM" id="MobiDB-lite"/>
    </source>
</evidence>
<keyword evidence="4" id="KW-1185">Reference proteome</keyword>
<feature type="region of interest" description="Disordered" evidence="1">
    <location>
        <begin position="111"/>
        <end position="139"/>
    </location>
</feature>
<evidence type="ECO:0000313" key="3">
    <source>
        <dbReference type="EMBL" id="CAJ0589186.1"/>
    </source>
</evidence>
<keyword evidence="2" id="KW-0812">Transmembrane</keyword>
<feature type="compositionally biased region" description="Basic and acidic residues" evidence="1">
    <location>
        <begin position="117"/>
        <end position="127"/>
    </location>
</feature>
<keyword evidence="2" id="KW-0472">Membrane</keyword>
<keyword evidence="2" id="KW-1133">Transmembrane helix</keyword>
<comment type="caution">
    <text evidence="3">The sequence shown here is derived from an EMBL/GenBank/DDBJ whole genome shotgun (WGS) entry which is preliminary data.</text>
</comment>